<proteinExistence type="predicted"/>
<dbReference type="EMBL" id="LJRC01000145">
    <property type="protein sequence ID" value="KPY36412.1"/>
    <property type="molecule type" value="Genomic_DNA"/>
</dbReference>
<dbReference type="AlphaFoldDB" id="A0A0P9XKZ6"/>
<accession>A0A0P9XKZ6</accession>
<comment type="caution">
    <text evidence="1">The sequence shown here is derived from an EMBL/GenBank/DDBJ whole genome shotgun (WGS) entry which is preliminary data.</text>
</comment>
<reference evidence="1 2" key="1">
    <citation type="submission" date="2015-09" db="EMBL/GenBank/DDBJ databases">
        <title>Genome announcement of multiple Pseudomonas syringae strains.</title>
        <authorList>
            <person name="Thakur S."/>
            <person name="Wang P.W."/>
            <person name="Gong Y."/>
            <person name="Weir B.S."/>
            <person name="Guttman D.S."/>
        </authorList>
    </citation>
    <scope>NUCLEOTIDE SEQUENCE [LARGE SCALE GENOMIC DNA]</scope>
    <source>
        <strain evidence="1 2">ICMP3956</strain>
    </source>
</reference>
<name>A0A0P9XKZ6_9PSED</name>
<gene>
    <name evidence="1" type="ORF">ALO52_200252</name>
</gene>
<evidence type="ECO:0000313" key="2">
    <source>
        <dbReference type="Proteomes" id="UP000050562"/>
    </source>
</evidence>
<sequence>MKEGPKTEETPAQDIMNALLAVAEKILANISVKRRRCARKVL</sequence>
<dbReference type="RefSeq" id="WP_268873441.1">
    <property type="nucleotide sequence ID" value="NZ_LJRC01000145.1"/>
</dbReference>
<dbReference type="Proteomes" id="UP000050562">
    <property type="component" value="Unassembled WGS sequence"/>
</dbReference>
<organism evidence="1 2">
    <name type="scientific">Pseudomonas syringae pv. primulae</name>
    <dbReference type="NCBI Taxonomy" id="251707"/>
    <lineage>
        <taxon>Bacteria</taxon>
        <taxon>Pseudomonadati</taxon>
        <taxon>Pseudomonadota</taxon>
        <taxon>Gammaproteobacteria</taxon>
        <taxon>Pseudomonadales</taxon>
        <taxon>Pseudomonadaceae</taxon>
        <taxon>Pseudomonas</taxon>
    </lineage>
</organism>
<dbReference type="PATRIC" id="fig|251707.3.peg.2172"/>
<keyword evidence="1" id="KW-0675">Receptor</keyword>
<evidence type="ECO:0000313" key="1">
    <source>
        <dbReference type="EMBL" id="KPY36412.1"/>
    </source>
</evidence>
<protein>
    <submittedName>
        <fullName evidence="1">TonB-dependent receptor</fullName>
    </submittedName>
</protein>